<name>A0A327W1M8_9BACT</name>
<gene>
    <name evidence="4" type="ORF">CLV59_104149</name>
</gene>
<keyword evidence="5" id="KW-1185">Reference proteome</keyword>
<evidence type="ECO:0000256" key="1">
    <source>
        <dbReference type="ARBA" id="ARBA00010088"/>
    </source>
</evidence>
<dbReference type="SUPFAM" id="SSF53474">
    <property type="entry name" value="alpha/beta-Hydrolases"/>
    <property type="match status" value="1"/>
</dbReference>
<evidence type="ECO:0000313" key="5">
    <source>
        <dbReference type="Proteomes" id="UP000249819"/>
    </source>
</evidence>
<organism evidence="4 5">
    <name type="scientific">Chitinophaga dinghuensis</name>
    <dbReference type="NCBI Taxonomy" id="1539050"/>
    <lineage>
        <taxon>Bacteria</taxon>
        <taxon>Pseudomonadati</taxon>
        <taxon>Bacteroidota</taxon>
        <taxon>Chitinophagia</taxon>
        <taxon>Chitinophagales</taxon>
        <taxon>Chitinophagaceae</taxon>
        <taxon>Chitinophaga</taxon>
    </lineage>
</organism>
<accession>A0A327W1M8</accession>
<dbReference type="PANTHER" id="PTHR43798:SF33">
    <property type="entry name" value="HYDROLASE, PUTATIVE (AFU_ORTHOLOGUE AFUA_2G14860)-RELATED"/>
    <property type="match status" value="1"/>
</dbReference>
<dbReference type="Gene3D" id="3.40.50.1820">
    <property type="entry name" value="alpha/beta hydrolase"/>
    <property type="match status" value="1"/>
</dbReference>
<dbReference type="InterPro" id="IPR002410">
    <property type="entry name" value="Peptidase_S33"/>
</dbReference>
<dbReference type="InterPro" id="IPR050266">
    <property type="entry name" value="AB_hydrolase_sf"/>
</dbReference>
<keyword evidence="2" id="KW-0378">Hydrolase</keyword>
<evidence type="ECO:0000259" key="3">
    <source>
        <dbReference type="Pfam" id="PF00561"/>
    </source>
</evidence>
<dbReference type="AlphaFoldDB" id="A0A327W1M8"/>
<dbReference type="PANTHER" id="PTHR43798">
    <property type="entry name" value="MONOACYLGLYCEROL LIPASE"/>
    <property type="match status" value="1"/>
</dbReference>
<sequence>MDAIVMYLAKINRITYSMRFLLLLLLPVMSFAQSLPSHAYGDKRHPPVIFLHGGPGSNSINFESTTAQLLADQGFYVITYDRRGEGRASGMAAQYTFQQSFDDLNAIMREYHLPKATVIGFSFGGIVATLFADKYPEKVQSLVLVSALVDVQATYSTIIESCSDIYRKRKDSAGLQDLAALQKLDRGSQEFRRGCFRQASRNGFFATPHRDSAAVEIYKRLDTDTLYQQYAAKSNDAPVSGFWQNEHYSMINNIPVLQRLKKSGMPIFAIYGKDDGLFSVKQIAELERITGAKNARLAYFDHAAHYLYNDQQQSFLHAFSLWKAKGGLTAR</sequence>
<evidence type="ECO:0000313" key="4">
    <source>
        <dbReference type="EMBL" id="RAJ81924.1"/>
    </source>
</evidence>
<dbReference type="Proteomes" id="UP000249819">
    <property type="component" value="Unassembled WGS sequence"/>
</dbReference>
<comment type="caution">
    <text evidence="4">The sequence shown here is derived from an EMBL/GenBank/DDBJ whole genome shotgun (WGS) entry which is preliminary data.</text>
</comment>
<dbReference type="GO" id="GO:0016020">
    <property type="term" value="C:membrane"/>
    <property type="evidence" value="ECO:0007669"/>
    <property type="project" value="TreeGrafter"/>
</dbReference>
<dbReference type="Pfam" id="PF00561">
    <property type="entry name" value="Abhydrolase_1"/>
    <property type="match status" value="1"/>
</dbReference>
<evidence type="ECO:0000256" key="2">
    <source>
        <dbReference type="ARBA" id="ARBA00022801"/>
    </source>
</evidence>
<dbReference type="OrthoDB" id="9780932at2"/>
<dbReference type="InterPro" id="IPR029058">
    <property type="entry name" value="AB_hydrolase_fold"/>
</dbReference>
<dbReference type="PRINTS" id="PR00793">
    <property type="entry name" value="PROAMNOPTASE"/>
</dbReference>
<feature type="domain" description="AB hydrolase-1" evidence="3">
    <location>
        <begin position="46"/>
        <end position="308"/>
    </location>
</feature>
<proteinExistence type="inferred from homology"/>
<dbReference type="GO" id="GO:0008233">
    <property type="term" value="F:peptidase activity"/>
    <property type="evidence" value="ECO:0007669"/>
    <property type="project" value="InterPro"/>
</dbReference>
<protein>
    <submittedName>
        <fullName evidence="4">Proline iminopeptidase</fullName>
    </submittedName>
</protein>
<reference evidence="4 5" key="1">
    <citation type="submission" date="2018-06" db="EMBL/GenBank/DDBJ databases">
        <title>Genomic Encyclopedia of Archaeal and Bacterial Type Strains, Phase II (KMG-II): from individual species to whole genera.</title>
        <authorList>
            <person name="Goeker M."/>
        </authorList>
    </citation>
    <scope>NUCLEOTIDE SEQUENCE [LARGE SCALE GENOMIC DNA]</scope>
    <source>
        <strain evidence="4 5">DSM 29821</strain>
    </source>
</reference>
<dbReference type="InterPro" id="IPR000073">
    <property type="entry name" value="AB_hydrolase_1"/>
</dbReference>
<comment type="similarity">
    <text evidence="1">Belongs to the peptidase S33 family.</text>
</comment>
<dbReference type="GO" id="GO:0006508">
    <property type="term" value="P:proteolysis"/>
    <property type="evidence" value="ECO:0007669"/>
    <property type="project" value="InterPro"/>
</dbReference>
<dbReference type="EMBL" id="QLMA01000004">
    <property type="protein sequence ID" value="RAJ81924.1"/>
    <property type="molecule type" value="Genomic_DNA"/>
</dbReference>
<dbReference type="PRINTS" id="PR00111">
    <property type="entry name" value="ABHYDROLASE"/>
</dbReference>